<sequence length="211" mass="24409">MTVSFRSFSEHLHSPHLPVKEIACKEWAVCIDALASGEQLILVRKGGLLEETREFRLEEQSFYLYPTYEHQRADLVKPAWRDKVVAETAEGMEMPPREVTITHLAHVVDDLTVKDDGEILSRLDEFHILTPDYAEKRLQWQPNKPLHILIVRAYKLSEPCTVRVEDEYLGCKSWLFLQEPIENIDLTPVVPDVVFQAERERILLAAGVNRH</sequence>
<evidence type="ECO:0000313" key="1">
    <source>
        <dbReference type="EMBL" id="MCX7569860.1"/>
    </source>
</evidence>
<dbReference type="Proteomes" id="UP001208017">
    <property type="component" value="Unassembled WGS sequence"/>
</dbReference>
<name>A0ABT3X2R2_9BACL</name>
<dbReference type="InterPro" id="IPR014923">
    <property type="entry name" value="DUF1802"/>
</dbReference>
<reference evidence="1 2" key="1">
    <citation type="submission" date="2022-11" db="EMBL/GenBank/DDBJ databases">
        <title>Study of microbial diversity in lake waters.</title>
        <authorList>
            <person name="Zhang J."/>
        </authorList>
    </citation>
    <scope>NUCLEOTIDE SEQUENCE [LARGE SCALE GENOMIC DNA]</scope>
    <source>
        <strain evidence="1 2">DT12</strain>
    </source>
</reference>
<dbReference type="EMBL" id="JAPMLT010000003">
    <property type="protein sequence ID" value="MCX7569860.1"/>
    <property type="molecule type" value="Genomic_DNA"/>
</dbReference>
<accession>A0ABT3X2R2</accession>
<protein>
    <submittedName>
        <fullName evidence="1">DUF1802 family protein</fullName>
    </submittedName>
</protein>
<dbReference type="RefSeq" id="WP_267151110.1">
    <property type="nucleotide sequence ID" value="NZ_JAPMLT010000003.1"/>
</dbReference>
<proteinExistence type="predicted"/>
<keyword evidence="2" id="KW-1185">Reference proteome</keyword>
<comment type="caution">
    <text evidence="1">The sequence shown here is derived from an EMBL/GenBank/DDBJ whole genome shotgun (WGS) entry which is preliminary data.</text>
</comment>
<dbReference type="Pfam" id="PF08819">
    <property type="entry name" value="DUF1802"/>
    <property type="match status" value="1"/>
</dbReference>
<gene>
    <name evidence="1" type="ORF">OS242_07775</name>
</gene>
<evidence type="ECO:0000313" key="2">
    <source>
        <dbReference type="Proteomes" id="UP001208017"/>
    </source>
</evidence>
<organism evidence="1 2">
    <name type="scientific">Tumebacillus lacus</name>
    <dbReference type="NCBI Taxonomy" id="2995335"/>
    <lineage>
        <taxon>Bacteria</taxon>
        <taxon>Bacillati</taxon>
        <taxon>Bacillota</taxon>
        <taxon>Bacilli</taxon>
        <taxon>Bacillales</taxon>
        <taxon>Alicyclobacillaceae</taxon>
        <taxon>Tumebacillus</taxon>
    </lineage>
</organism>